<accession>A0ABZ1WMH9</accession>
<proteinExistence type="predicted"/>
<organism evidence="1 2">
    <name type="scientific">Kitasatospora herbaricolor</name>
    <dbReference type="NCBI Taxonomy" id="68217"/>
    <lineage>
        <taxon>Bacteria</taxon>
        <taxon>Bacillati</taxon>
        <taxon>Actinomycetota</taxon>
        <taxon>Actinomycetes</taxon>
        <taxon>Kitasatosporales</taxon>
        <taxon>Streptomycetaceae</taxon>
        <taxon>Kitasatospora</taxon>
    </lineage>
</organism>
<dbReference type="EMBL" id="CP108483">
    <property type="protein sequence ID" value="WUS61917.1"/>
    <property type="molecule type" value="Genomic_DNA"/>
</dbReference>
<protein>
    <submittedName>
        <fullName evidence="1">Uncharacterized protein</fullName>
    </submittedName>
</protein>
<name>A0ABZ1WMH9_9ACTN</name>
<evidence type="ECO:0000313" key="1">
    <source>
        <dbReference type="EMBL" id="WUS61917.1"/>
    </source>
</evidence>
<gene>
    <name evidence="1" type="ORF">OG469_41280</name>
</gene>
<reference evidence="1 2" key="1">
    <citation type="submission" date="2022-10" db="EMBL/GenBank/DDBJ databases">
        <title>The complete genomes of actinobacterial strains from the NBC collection.</title>
        <authorList>
            <person name="Joergensen T.S."/>
            <person name="Alvarez Arevalo M."/>
            <person name="Sterndorff E.B."/>
            <person name="Faurdal D."/>
            <person name="Vuksanovic O."/>
            <person name="Mourched A.-S."/>
            <person name="Charusanti P."/>
            <person name="Shaw S."/>
            <person name="Blin K."/>
            <person name="Weber T."/>
        </authorList>
    </citation>
    <scope>NUCLEOTIDE SEQUENCE [LARGE SCALE GENOMIC DNA]</scope>
    <source>
        <strain evidence="1 2">NBC_01247</strain>
        <plasmid evidence="1 2">unnamed1</plasmid>
    </source>
</reference>
<dbReference type="Proteomes" id="UP001432014">
    <property type="component" value="Plasmid unnamed1"/>
</dbReference>
<sequence length="135" mass="14729">MNPQDFLGPTFERRVAYGQAGTACVTESDLQRLIQHLVMDTHSIRIALASAVHQVLYGGHELPTSDYMQNLIENMLFDDIMGAGGNSQLLAETLRGALRLLEGSAGALDVAQRVLKLRDATGDFYVIPARQAEAE</sequence>
<dbReference type="RefSeq" id="WP_329501466.1">
    <property type="nucleotide sequence ID" value="NZ_CP108461.1"/>
</dbReference>
<keyword evidence="2" id="KW-1185">Reference proteome</keyword>
<geneLocation type="plasmid" evidence="1 2">
    <name>unnamed1</name>
</geneLocation>
<evidence type="ECO:0000313" key="2">
    <source>
        <dbReference type="Proteomes" id="UP001432014"/>
    </source>
</evidence>
<keyword evidence="1" id="KW-0614">Plasmid</keyword>